<dbReference type="InterPro" id="IPR009057">
    <property type="entry name" value="Homeodomain-like_sf"/>
</dbReference>
<dbReference type="Gene3D" id="1.10.357.10">
    <property type="entry name" value="Tetracycline Repressor, domain 2"/>
    <property type="match status" value="1"/>
</dbReference>
<dbReference type="AlphaFoldDB" id="A0A969WAK9"/>
<dbReference type="InterPro" id="IPR050109">
    <property type="entry name" value="HTH-type_TetR-like_transc_reg"/>
</dbReference>
<reference evidence="4" key="1">
    <citation type="submission" date="2020-03" db="EMBL/GenBank/DDBJ databases">
        <title>Solimonas marina sp. nov., isolated from deep seawater of the Pacific Ocean.</title>
        <authorList>
            <person name="Liu X."/>
            <person name="Lai Q."/>
            <person name="Sun F."/>
            <person name="Gai Y."/>
            <person name="Li G."/>
            <person name="Shao Z."/>
        </authorList>
    </citation>
    <scope>NUCLEOTIDE SEQUENCE</scope>
    <source>
        <strain evidence="4">C16B3</strain>
    </source>
</reference>
<dbReference type="SUPFAM" id="SSF46689">
    <property type="entry name" value="Homeodomain-like"/>
    <property type="match status" value="1"/>
</dbReference>
<dbReference type="InterPro" id="IPR001647">
    <property type="entry name" value="HTH_TetR"/>
</dbReference>
<evidence type="ECO:0000256" key="2">
    <source>
        <dbReference type="PROSITE-ProRule" id="PRU00335"/>
    </source>
</evidence>
<dbReference type="Proteomes" id="UP000653472">
    <property type="component" value="Unassembled WGS sequence"/>
</dbReference>
<sequence length="215" mass="22558">MAAVRSRRVAGMGRKEGGSAPLRVRDRIFAAAGELFREHGIRAVGVDAIATRAGTNKVSFYRSFASKDALVVECLQAREADYWRWWEAVVAPYQDAPRAQIEALFASAAACRGHDGVWAGSAFSHTAVELRDTPHPAHALIAAHKAEVRRRLTALAAAAGARDPQALGDALLLLLDGGASLHLLFGDSGCDAPLAGVTGSVRALLDAQLAAPGGD</sequence>
<evidence type="ECO:0000313" key="4">
    <source>
        <dbReference type="EMBL" id="NKF21360.1"/>
    </source>
</evidence>
<organism evidence="4 5">
    <name type="scientific">Solimonas marina</name>
    <dbReference type="NCBI Taxonomy" id="2714601"/>
    <lineage>
        <taxon>Bacteria</taxon>
        <taxon>Pseudomonadati</taxon>
        <taxon>Pseudomonadota</taxon>
        <taxon>Gammaproteobacteria</taxon>
        <taxon>Nevskiales</taxon>
        <taxon>Nevskiaceae</taxon>
        <taxon>Solimonas</taxon>
    </lineage>
</organism>
<evidence type="ECO:0000256" key="1">
    <source>
        <dbReference type="ARBA" id="ARBA00023125"/>
    </source>
</evidence>
<dbReference type="InterPro" id="IPR036271">
    <property type="entry name" value="Tet_transcr_reg_TetR-rel_C_sf"/>
</dbReference>
<feature type="domain" description="HTH tetR-type" evidence="3">
    <location>
        <begin position="22"/>
        <end position="82"/>
    </location>
</feature>
<keyword evidence="1 2" id="KW-0238">DNA-binding</keyword>
<dbReference type="SUPFAM" id="SSF48498">
    <property type="entry name" value="Tetracyclin repressor-like, C-terminal domain"/>
    <property type="match status" value="1"/>
</dbReference>
<protein>
    <submittedName>
        <fullName evidence="4">TetR/AcrR family transcriptional regulator</fullName>
    </submittedName>
</protein>
<evidence type="ECO:0000259" key="3">
    <source>
        <dbReference type="PROSITE" id="PS50977"/>
    </source>
</evidence>
<dbReference type="GO" id="GO:0003700">
    <property type="term" value="F:DNA-binding transcription factor activity"/>
    <property type="evidence" value="ECO:0007669"/>
    <property type="project" value="TreeGrafter"/>
</dbReference>
<gene>
    <name evidence="4" type="ORF">G7Y82_03450</name>
</gene>
<dbReference type="PANTHER" id="PTHR30055:SF200">
    <property type="entry name" value="HTH-TYPE TRANSCRIPTIONAL REPRESSOR BDCR"/>
    <property type="match status" value="1"/>
</dbReference>
<dbReference type="PANTHER" id="PTHR30055">
    <property type="entry name" value="HTH-TYPE TRANSCRIPTIONAL REGULATOR RUTR"/>
    <property type="match status" value="1"/>
</dbReference>
<dbReference type="PRINTS" id="PR00455">
    <property type="entry name" value="HTHTETR"/>
</dbReference>
<dbReference type="EMBL" id="JAAVXB010000002">
    <property type="protein sequence ID" value="NKF21360.1"/>
    <property type="molecule type" value="Genomic_DNA"/>
</dbReference>
<dbReference type="GO" id="GO:0000976">
    <property type="term" value="F:transcription cis-regulatory region binding"/>
    <property type="evidence" value="ECO:0007669"/>
    <property type="project" value="TreeGrafter"/>
</dbReference>
<keyword evidence="5" id="KW-1185">Reference proteome</keyword>
<name>A0A969WAK9_9GAMM</name>
<dbReference type="PROSITE" id="PS50977">
    <property type="entry name" value="HTH_TETR_2"/>
    <property type="match status" value="1"/>
</dbReference>
<accession>A0A969WAK9</accession>
<evidence type="ECO:0000313" key="5">
    <source>
        <dbReference type="Proteomes" id="UP000653472"/>
    </source>
</evidence>
<proteinExistence type="predicted"/>
<dbReference type="Pfam" id="PF00440">
    <property type="entry name" value="TetR_N"/>
    <property type="match status" value="1"/>
</dbReference>
<comment type="caution">
    <text evidence="4">The sequence shown here is derived from an EMBL/GenBank/DDBJ whole genome shotgun (WGS) entry which is preliminary data.</text>
</comment>
<feature type="DNA-binding region" description="H-T-H motif" evidence="2">
    <location>
        <begin position="45"/>
        <end position="64"/>
    </location>
</feature>